<feature type="region of interest" description="Disordered" evidence="2">
    <location>
        <begin position="535"/>
        <end position="556"/>
    </location>
</feature>
<dbReference type="PANTHER" id="PTHR12064">
    <property type="entry name" value="METAL TRANSPORTER CNNM"/>
    <property type="match status" value="1"/>
</dbReference>
<dbReference type="InterPro" id="IPR046342">
    <property type="entry name" value="CBS_dom_sf"/>
</dbReference>
<keyword evidence="1 3" id="KW-1133">Transmembrane helix</keyword>
<feature type="transmembrane region" description="Helical" evidence="3">
    <location>
        <begin position="260"/>
        <end position="283"/>
    </location>
</feature>
<evidence type="ECO:0000256" key="1">
    <source>
        <dbReference type="PROSITE-ProRule" id="PRU01193"/>
    </source>
</evidence>
<feature type="region of interest" description="Disordered" evidence="2">
    <location>
        <begin position="623"/>
        <end position="671"/>
    </location>
</feature>
<feature type="compositionally biased region" description="Low complexity" evidence="2">
    <location>
        <begin position="25"/>
        <end position="36"/>
    </location>
</feature>
<dbReference type="VEuPathDB" id="FungiDB:DNF11_1645"/>
<protein>
    <submittedName>
        <fullName evidence="5">Protein MAM3</fullName>
    </submittedName>
</protein>
<dbReference type="GO" id="GO:0016020">
    <property type="term" value="C:membrane"/>
    <property type="evidence" value="ECO:0007669"/>
    <property type="project" value="UniProtKB-UniRule"/>
</dbReference>
<dbReference type="Gene3D" id="3.10.580.10">
    <property type="entry name" value="CBS-domain"/>
    <property type="match status" value="2"/>
</dbReference>
<dbReference type="AlphaFoldDB" id="A0A3G2S3N0"/>
<evidence type="ECO:0000313" key="5">
    <source>
        <dbReference type="EMBL" id="AYO42595.1"/>
    </source>
</evidence>
<dbReference type="Pfam" id="PF01595">
    <property type="entry name" value="CNNM"/>
    <property type="match status" value="1"/>
</dbReference>
<feature type="compositionally biased region" description="Basic and acidic residues" evidence="2">
    <location>
        <begin position="537"/>
        <end position="552"/>
    </location>
</feature>
<evidence type="ECO:0000256" key="2">
    <source>
        <dbReference type="SAM" id="MobiDB-lite"/>
    </source>
</evidence>
<dbReference type="STRING" id="425264.A0A3G2S3N0"/>
<organism evidence="5 6">
    <name type="scientific">Malassezia restricta (strain ATCC 96810 / NBRC 103918 / CBS 7877)</name>
    <name type="common">Seborrheic dermatitis infection agent</name>
    <dbReference type="NCBI Taxonomy" id="425264"/>
    <lineage>
        <taxon>Eukaryota</taxon>
        <taxon>Fungi</taxon>
        <taxon>Dikarya</taxon>
        <taxon>Basidiomycota</taxon>
        <taxon>Ustilaginomycotina</taxon>
        <taxon>Malasseziomycetes</taxon>
        <taxon>Malasseziales</taxon>
        <taxon>Malasseziaceae</taxon>
        <taxon>Malassezia</taxon>
    </lineage>
</organism>
<dbReference type="GO" id="GO:0030026">
    <property type="term" value="P:intracellular manganese ion homeostasis"/>
    <property type="evidence" value="ECO:0007669"/>
    <property type="project" value="TreeGrafter"/>
</dbReference>
<evidence type="ECO:0000259" key="4">
    <source>
        <dbReference type="PROSITE" id="PS51846"/>
    </source>
</evidence>
<feature type="domain" description="CNNM transmembrane" evidence="4">
    <location>
        <begin position="143"/>
        <end position="327"/>
    </location>
</feature>
<proteinExistence type="predicted"/>
<sequence>MQDPDIRGMPLCSISGHENNETVHESSSSVSSDTLDTSLPTVQPSMHKSVASSKKATFTFSPAFLLFMVITLFGFGMMAGTTVTSVAAPSIQNSLSWDLPFMPKRAVDHVQPPSTAFHVDFFERFTKREESLGGDSKEGKNMPKGKKVAFALLIPILVILSGIFAGLTLGYMSLDETQLQVLMAQGSRKERAYASKIAPVRQDGHLLLTTLLIANMITNETLPIIADPVLGGGIQAVIVSIVLVVIFAELIPQSVCSRYGLYMGAHMAMFTRVVMFILYPIAWPVSRILHYALGPHHGTIYRRVELKELVTMHEAAGGHGGDLKHDTVTIVGGALDMQEKVAKQAMTPIERVNMIPLTARLDYPTLDRIVRSGHSRIPVYQDLNVSRSESGAGTPNRGETVSSRISRSLGLTQQVALPEAPSIGDGAELERNPLADDSRALYSQPTTLEPKVHRKIVGALLVKQCVLLDPEDAVPVSEMLINALPTVPWDEPLLNVLNVFQEGRSHMAIVSPHSSYAAKATVPPKTKIPATLNASSELEKGTAAESTKEPKMRSLRSSHLQRLLHRLRGGKASDFDNPDHPISASSTLPPAKVVEQNLAPDAPLGIITLEDVLEELIGEEILDEYDSDGQSDTGSTSTWDIPMSENKTDRDSLEDRHDQRLTTSSATPSPLVFVKSPKASLVPSSTAMQALEGDDITLTKPMISSENI</sequence>
<dbReference type="OrthoDB" id="5353557at2759"/>
<dbReference type="PROSITE" id="PS51846">
    <property type="entry name" value="CNNM"/>
    <property type="match status" value="1"/>
</dbReference>
<feature type="transmembrane region" description="Helical" evidence="3">
    <location>
        <begin position="148"/>
        <end position="172"/>
    </location>
</feature>
<dbReference type="GO" id="GO:0010960">
    <property type="term" value="P:magnesium ion homeostasis"/>
    <property type="evidence" value="ECO:0007669"/>
    <property type="project" value="InterPro"/>
</dbReference>
<feature type="transmembrane region" description="Helical" evidence="3">
    <location>
        <begin position="63"/>
        <end position="88"/>
    </location>
</feature>
<evidence type="ECO:0000313" key="6">
    <source>
        <dbReference type="Proteomes" id="UP000269793"/>
    </source>
</evidence>
<keyword evidence="1 3" id="KW-0472">Membrane</keyword>
<feature type="compositionally biased region" description="Low complexity" evidence="2">
    <location>
        <begin position="630"/>
        <end position="640"/>
    </location>
</feature>
<feature type="compositionally biased region" description="Basic and acidic residues" evidence="2">
    <location>
        <begin position="646"/>
        <end position="660"/>
    </location>
</feature>
<dbReference type="Proteomes" id="UP000269793">
    <property type="component" value="Chromosome III"/>
</dbReference>
<dbReference type="PANTHER" id="PTHR12064:SF90">
    <property type="entry name" value="CNNM TRANSMEMBRANE DOMAIN-CONTAINING PROTEIN"/>
    <property type="match status" value="1"/>
</dbReference>
<feature type="region of interest" description="Disordered" evidence="2">
    <location>
        <begin position="1"/>
        <end position="36"/>
    </location>
</feature>
<name>A0A3G2S3N0_MALR7</name>
<reference evidence="5 6" key="1">
    <citation type="submission" date="2018-10" db="EMBL/GenBank/DDBJ databases">
        <title>Complete genome sequence of Malassezia restricta CBS 7877.</title>
        <authorList>
            <person name="Morand S.C."/>
            <person name="Bertignac M."/>
            <person name="Iltis A."/>
            <person name="Kolder I."/>
            <person name="Pirovano W."/>
            <person name="Jourdain R."/>
            <person name="Clavaud C."/>
        </authorList>
    </citation>
    <scope>NUCLEOTIDE SEQUENCE [LARGE SCALE GENOMIC DNA]</scope>
    <source>
        <strain evidence="5 6">CBS 7877</strain>
    </source>
</reference>
<dbReference type="EMBL" id="CP033150">
    <property type="protein sequence ID" value="AYO42595.1"/>
    <property type="molecule type" value="Genomic_DNA"/>
</dbReference>
<dbReference type="InterPro" id="IPR002550">
    <property type="entry name" value="CNNM"/>
</dbReference>
<accession>A0A3G2S3N0</accession>
<dbReference type="InterPro" id="IPR045095">
    <property type="entry name" value="ACDP"/>
</dbReference>
<dbReference type="SUPFAM" id="SSF54631">
    <property type="entry name" value="CBS-domain pair"/>
    <property type="match status" value="1"/>
</dbReference>
<keyword evidence="6" id="KW-1185">Reference proteome</keyword>
<gene>
    <name evidence="5" type="primary">MAM3_1</name>
    <name evidence="5" type="ORF">DNF11_1645</name>
</gene>
<keyword evidence="1 3" id="KW-0812">Transmembrane</keyword>
<feature type="transmembrane region" description="Helical" evidence="3">
    <location>
        <begin position="229"/>
        <end position="248"/>
    </location>
</feature>
<dbReference type="GO" id="GO:0005737">
    <property type="term" value="C:cytoplasm"/>
    <property type="evidence" value="ECO:0007669"/>
    <property type="project" value="TreeGrafter"/>
</dbReference>
<evidence type="ECO:0000256" key="3">
    <source>
        <dbReference type="SAM" id="Phobius"/>
    </source>
</evidence>